<dbReference type="EMBL" id="BAAAOB010000003">
    <property type="protein sequence ID" value="GAA1795276.1"/>
    <property type="molecule type" value="Genomic_DNA"/>
</dbReference>
<keyword evidence="1" id="KW-1133">Transmembrane helix</keyword>
<sequence>MSHTIFVTVYLVVMGLLIVGVDVLFLREHFWLRLGVNVGIVAVFALAYLLLLRDAFK</sequence>
<comment type="caution">
    <text evidence="2">The sequence shown here is derived from an EMBL/GenBank/DDBJ whole genome shotgun (WGS) entry which is preliminary data.</text>
</comment>
<evidence type="ECO:0000313" key="2">
    <source>
        <dbReference type="EMBL" id="GAA1795276.1"/>
    </source>
</evidence>
<keyword evidence="1" id="KW-0472">Membrane</keyword>
<protein>
    <submittedName>
        <fullName evidence="2">Uncharacterized protein</fullName>
    </submittedName>
</protein>
<reference evidence="3" key="1">
    <citation type="journal article" date="2019" name="Int. J. Syst. Evol. Microbiol.">
        <title>The Global Catalogue of Microorganisms (GCM) 10K type strain sequencing project: providing services to taxonomists for standard genome sequencing and annotation.</title>
        <authorList>
            <consortium name="The Broad Institute Genomics Platform"/>
            <consortium name="The Broad Institute Genome Sequencing Center for Infectious Disease"/>
            <person name="Wu L."/>
            <person name="Ma J."/>
        </authorList>
    </citation>
    <scope>NUCLEOTIDE SEQUENCE [LARGE SCALE GENOMIC DNA]</scope>
    <source>
        <strain evidence="3">JCM 14736</strain>
    </source>
</reference>
<name>A0ABP4XZX1_9MICO</name>
<organism evidence="2 3">
    <name type="scientific">Leucobacter iarius</name>
    <dbReference type="NCBI Taxonomy" id="333963"/>
    <lineage>
        <taxon>Bacteria</taxon>
        <taxon>Bacillati</taxon>
        <taxon>Actinomycetota</taxon>
        <taxon>Actinomycetes</taxon>
        <taxon>Micrococcales</taxon>
        <taxon>Microbacteriaceae</taxon>
        <taxon>Leucobacter</taxon>
    </lineage>
</organism>
<keyword evidence="1" id="KW-0812">Transmembrane</keyword>
<proteinExistence type="predicted"/>
<gene>
    <name evidence="2" type="ORF">GCM10009768_25450</name>
</gene>
<keyword evidence="3" id="KW-1185">Reference proteome</keyword>
<dbReference type="Proteomes" id="UP001500851">
    <property type="component" value="Unassembled WGS sequence"/>
</dbReference>
<evidence type="ECO:0000256" key="1">
    <source>
        <dbReference type="SAM" id="Phobius"/>
    </source>
</evidence>
<dbReference type="RefSeq" id="WP_344032757.1">
    <property type="nucleotide sequence ID" value="NZ_BAAAOB010000003.1"/>
</dbReference>
<evidence type="ECO:0000313" key="3">
    <source>
        <dbReference type="Proteomes" id="UP001500851"/>
    </source>
</evidence>
<feature type="transmembrane region" description="Helical" evidence="1">
    <location>
        <begin position="31"/>
        <end position="51"/>
    </location>
</feature>
<accession>A0ABP4XZX1</accession>
<feature type="transmembrane region" description="Helical" evidence="1">
    <location>
        <begin position="7"/>
        <end position="25"/>
    </location>
</feature>